<name>A0A939PNT0_9ACTN</name>
<dbReference type="EMBL" id="JAGEOJ010000040">
    <property type="protein sequence ID" value="MBO2455645.1"/>
    <property type="molecule type" value="Genomic_DNA"/>
</dbReference>
<dbReference type="Pfam" id="PF05076">
    <property type="entry name" value="SUFU"/>
    <property type="match status" value="1"/>
</dbReference>
<reference evidence="2" key="1">
    <citation type="submission" date="2021-03" db="EMBL/GenBank/DDBJ databases">
        <authorList>
            <person name="Kanchanasin P."/>
            <person name="Saeng-In P."/>
            <person name="Phongsopitanun W."/>
            <person name="Yuki M."/>
            <person name="Kudo T."/>
            <person name="Ohkuma M."/>
            <person name="Tanasupawat S."/>
        </authorList>
    </citation>
    <scope>NUCLEOTIDE SEQUENCE</scope>
    <source>
        <strain evidence="2">GKU 128</strain>
    </source>
</reference>
<dbReference type="InterPro" id="IPR020941">
    <property type="entry name" value="SUFU-like_domain"/>
</dbReference>
<keyword evidence="3" id="KW-1185">Reference proteome</keyword>
<dbReference type="Proteomes" id="UP000669179">
    <property type="component" value="Unassembled WGS sequence"/>
</dbReference>
<sequence length="373" mass="41011">MSVLRRGSGSAHRSKIVLDEVSPYGSRRLVVETDGAASVAYVQDARDVVIGAAWLANHQAAPEAFDKARLDAGQAPVLPAEHVRHRDGRGPLESLEAVWFEEGDGVALLEAGDLLCVIPGWSDMERGVPGYSRDAAAQTPFAFPLADEIEEFEPRIDHARRHWELCDAEGSWADYQQSVLGHLLHRLGPGGNYWHDVGRQLHNGKGPGSPMVGVSERPARGDREYTVLSTVGMSRQRMPTIELYEDDVAPFARIELAVATTMPSQRAGSIFPWLAQYPWRSVTWFAPDDVVKWYHEPRTFPLGNGEGLLLLGDPSRLNGPEAPDLTGFTAGGDPVRWLWLVPITREDHQYAKAEGAEALITRLSGQGKSWVVS</sequence>
<protein>
    <submittedName>
        <fullName evidence="2">Suppressor of fused domain protein</fullName>
    </submittedName>
</protein>
<evidence type="ECO:0000313" key="2">
    <source>
        <dbReference type="EMBL" id="MBO2455645.1"/>
    </source>
</evidence>
<feature type="domain" description="Suppressor of fused-like" evidence="1">
    <location>
        <begin position="219"/>
        <end position="372"/>
    </location>
</feature>
<evidence type="ECO:0000313" key="3">
    <source>
        <dbReference type="Proteomes" id="UP000669179"/>
    </source>
</evidence>
<accession>A0A939PNT0</accession>
<comment type="caution">
    <text evidence="2">The sequence shown here is derived from an EMBL/GenBank/DDBJ whole genome shotgun (WGS) entry which is preliminary data.</text>
</comment>
<organism evidence="2 3">
    <name type="scientific">Actinomadura barringtoniae</name>
    <dbReference type="NCBI Taxonomy" id="1427535"/>
    <lineage>
        <taxon>Bacteria</taxon>
        <taxon>Bacillati</taxon>
        <taxon>Actinomycetota</taxon>
        <taxon>Actinomycetes</taxon>
        <taxon>Streptosporangiales</taxon>
        <taxon>Thermomonosporaceae</taxon>
        <taxon>Actinomadura</taxon>
    </lineage>
</organism>
<dbReference type="AlphaFoldDB" id="A0A939PNT0"/>
<evidence type="ECO:0000259" key="1">
    <source>
        <dbReference type="Pfam" id="PF05076"/>
    </source>
</evidence>
<dbReference type="RefSeq" id="WP_208263869.1">
    <property type="nucleotide sequence ID" value="NZ_JAGEOJ010000040.1"/>
</dbReference>
<gene>
    <name evidence="2" type="ORF">J4573_51825</name>
</gene>
<proteinExistence type="predicted"/>